<feature type="domain" description="Xyloglucan endo-transglycosylase C-terminal" evidence="2">
    <location>
        <begin position="158"/>
        <end position="194"/>
    </location>
</feature>
<evidence type="ECO:0000313" key="3">
    <source>
        <dbReference type="EMBL" id="OAE34441.1"/>
    </source>
</evidence>
<dbReference type="InterPro" id="IPR010713">
    <property type="entry name" value="XET_C"/>
</dbReference>
<gene>
    <name evidence="3" type="ORF">AXG93_2886s1040</name>
</gene>
<dbReference type="GO" id="GO:0016762">
    <property type="term" value="F:xyloglucan:xyloglucosyl transferase activity"/>
    <property type="evidence" value="ECO:0007669"/>
    <property type="project" value="InterPro"/>
</dbReference>
<dbReference type="Proteomes" id="UP000077202">
    <property type="component" value="Unassembled WGS sequence"/>
</dbReference>
<keyword evidence="4" id="KW-1185">Reference proteome</keyword>
<protein>
    <recommendedName>
        <fullName evidence="2">Xyloglucan endo-transglycosylase C-terminal domain-containing protein</fullName>
    </recommendedName>
</protein>
<evidence type="ECO:0000259" key="2">
    <source>
        <dbReference type="Pfam" id="PF06955"/>
    </source>
</evidence>
<dbReference type="SUPFAM" id="SSF49899">
    <property type="entry name" value="Concanavalin A-like lectins/glucanases"/>
    <property type="match status" value="1"/>
</dbReference>
<evidence type="ECO:0000313" key="4">
    <source>
        <dbReference type="Proteomes" id="UP000077202"/>
    </source>
</evidence>
<dbReference type="InterPro" id="IPR013320">
    <property type="entry name" value="ConA-like_dom_sf"/>
</dbReference>
<feature type="chain" id="PRO_5008052638" description="Xyloglucan endo-transglycosylase C-terminal domain-containing protein" evidence="1">
    <location>
        <begin position="24"/>
        <end position="245"/>
    </location>
</feature>
<feature type="signal peptide" evidence="1">
    <location>
        <begin position="1"/>
        <end position="23"/>
    </location>
</feature>
<dbReference type="Pfam" id="PF06955">
    <property type="entry name" value="XET_C"/>
    <property type="match status" value="1"/>
</dbReference>
<organism evidence="3 4">
    <name type="scientific">Marchantia polymorpha subsp. ruderalis</name>
    <dbReference type="NCBI Taxonomy" id="1480154"/>
    <lineage>
        <taxon>Eukaryota</taxon>
        <taxon>Viridiplantae</taxon>
        <taxon>Streptophyta</taxon>
        <taxon>Embryophyta</taxon>
        <taxon>Marchantiophyta</taxon>
        <taxon>Marchantiopsida</taxon>
        <taxon>Marchantiidae</taxon>
        <taxon>Marchantiales</taxon>
        <taxon>Marchantiaceae</taxon>
        <taxon>Marchantia</taxon>
    </lineage>
</organism>
<accession>A0A176WP98</accession>
<evidence type="ECO:0000256" key="1">
    <source>
        <dbReference type="SAM" id="SignalP"/>
    </source>
</evidence>
<dbReference type="EMBL" id="LVLJ01000405">
    <property type="protein sequence ID" value="OAE34441.1"/>
    <property type="molecule type" value="Genomic_DNA"/>
</dbReference>
<dbReference type="AlphaFoldDB" id="A0A176WP98"/>
<sequence>MERVNMRLVLLLCTTSFISVAQASKIWDDFYVNFGDWNVNYSNDNADSGNIVVNLGLDNTSDLWSMTWSSESFTTARIWESHTWITSPCTSSPASTKEDYGQLAGVQTRSTGLQPFIASYKDLDVDSCAIHSEGNDKDDSHRCYNKLYCSWYGGADAGKLTNEQIDDLKRIQSNYVIHDYCTDAHRFHETPKECARNSPQSYPAIGEIGVSEEVLTPLDDFSIFKRWLRKKLSNRSYAVVHPMQF</sequence>
<proteinExistence type="predicted"/>
<reference evidence="3" key="1">
    <citation type="submission" date="2016-03" db="EMBL/GenBank/DDBJ databases">
        <title>Mechanisms controlling the formation of the plant cell surface in tip-growing cells are functionally conserved among land plants.</title>
        <authorList>
            <person name="Honkanen S."/>
            <person name="Jones V.A."/>
            <person name="Morieri G."/>
            <person name="Champion C."/>
            <person name="Hetherington A.J."/>
            <person name="Kelly S."/>
            <person name="Saint-Marcoux D."/>
            <person name="Proust H."/>
            <person name="Prescott H."/>
            <person name="Dolan L."/>
        </authorList>
    </citation>
    <scope>NUCLEOTIDE SEQUENCE [LARGE SCALE GENOMIC DNA]</scope>
    <source>
        <tissue evidence="3">Whole gametophyte</tissue>
    </source>
</reference>
<name>A0A176WP98_MARPO</name>
<comment type="caution">
    <text evidence="3">The sequence shown here is derived from an EMBL/GenBank/DDBJ whole genome shotgun (WGS) entry which is preliminary data.</text>
</comment>
<keyword evidence="1" id="KW-0732">Signal</keyword>
<dbReference type="GO" id="GO:0044042">
    <property type="term" value="P:glucan metabolic process"/>
    <property type="evidence" value="ECO:0007669"/>
    <property type="project" value="InterPro"/>
</dbReference>
<dbReference type="Gene3D" id="2.60.120.200">
    <property type="match status" value="1"/>
</dbReference>
<dbReference type="GO" id="GO:0048046">
    <property type="term" value="C:apoplast"/>
    <property type="evidence" value="ECO:0007669"/>
    <property type="project" value="InterPro"/>
</dbReference>